<dbReference type="OrthoDB" id="498590at2759"/>
<feature type="compositionally biased region" description="Basic residues" evidence="4">
    <location>
        <begin position="57"/>
        <end position="67"/>
    </location>
</feature>
<evidence type="ECO:0000313" key="6">
    <source>
        <dbReference type="EMBL" id="TFK05494.1"/>
    </source>
</evidence>
<dbReference type="InterPro" id="IPR056396">
    <property type="entry name" value="HEAT_SCC3-SA"/>
</dbReference>
<keyword evidence="3" id="KW-0175">Coiled coil</keyword>
<dbReference type="GO" id="GO:0007062">
    <property type="term" value="P:sister chromatid cohesion"/>
    <property type="evidence" value="ECO:0007669"/>
    <property type="project" value="UniProtKB-UniRule"/>
</dbReference>
<evidence type="ECO:0000256" key="3">
    <source>
        <dbReference type="SAM" id="Coils"/>
    </source>
</evidence>
<dbReference type="Proteomes" id="UP000297703">
    <property type="component" value="Unassembled WGS sequence"/>
</dbReference>
<keyword evidence="2" id="KW-0132">Cell division</keyword>
<organism evidence="6 7">
    <name type="scientific">Platysternon megacephalum</name>
    <name type="common">big-headed turtle</name>
    <dbReference type="NCBI Taxonomy" id="55544"/>
    <lineage>
        <taxon>Eukaryota</taxon>
        <taxon>Metazoa</taxon>
        <taxon>Chordata</taxon>
        <taxon>Craniata</taxon>
        <taxon>Vertebrata</taxon>
        <taxon>Euteleostomi</taxon>
        <taxon>Archelosauria</taxon>
        <taxon>Testudinata</taxon>
        <taxon>Testudines</taxon>
        <taxon>Cryptodira</taxon>
        <taxon>Durocryptodira</taxon>
        <taxon>Testudinoidea</taxon>
        <taxon>Platysternidae</taxon>
        <taxon>Platysternon</taxon>
    </lineage>
</organism>
<dbReference type="Pfam" id="PF24571">
    <property type="entry name" value="HEAT_SCC3-SA"/>
    <property type="match status" value="1"/>
</dbReference>
<dbReference type="Pfam" id="PF08514">
    <property type="entry name" value="STAG"/>
    <property type="match status" value="1"/>
</dbReference>
<comment type="subunit">
    <text evidence="2">Part of the cohesin complex which is composed of a heterodimer between a SMC1 protein (SMC1A or SMC1B) and SMC3, which are attached via their hinge domain, and RAD21 which link them at their heads, and one STAG protein.</text>
</comment>
<name>A0A4D9EGM8_9SAUR</name>
<dbReference type="EMBL" id="QXTE01000113">
    <property type="protein sequence ID" value="TFK05494.1"/>
    <property type="molecule type" value="Genomic_DNA"/>
</dbReference>
<feature type="compositionally biased region" description="Polar residues" evidence="4">
    <location>
        <begin position="1103"/>
        <end position="1118"/>
    </location>
</feature>
<accession>A0A4D9EGM8</accession>
<comment type="similarity">
    <text evidence="1 2">Belongs to the SCC3 family.</text>
</comment>
<evidence type="ECO:0000256" key="2">
    <source>
        <dbReference type="RuleBase" id="RU369063"/>
    </source>
</evidence>
<comment type="subcellular location">
    <subcellularLocation>
        <location evidence="2">Nucleus</location>
    </subcellularLocation>
    <subcellularLocation>
        <location evidence="2">Chromosome</location>
    </subcellularLocation>
    <subcellularLocation>
        <location evidence="2">Chromosome</location>
        <location evidence="2">Centromere</location>
    </subcellularLocation>
</comment>
<keyword evidence="2" id="KW-0539">Nucleus</keyword>
<feature type="region of interest" description="Disordered" evidence="4">
    <location>
        <begin position="1081"/>
        <end position="1121"/>
    </location>
</feature>
<dbReference type="GO" id="GO:0003682">
    <property type="term" value="F:chromatin binding"/>
    <property type="evidence" value="ECO:0007669"/>
    <property type="project" value="TreeGrafter"/>
</dbReference>
<comment type="caution">
    <text evidence="6">The sequence shown here is derived from an EMBL/GenBank/DDBJ whole genome shotgun (WGS) entry which is preliminary data.</text>
</comment>
<dbReference type="GO" id="GO:0003677">
    <property type="term" value="F:DNA binding"/>
    <property type="evidence" value="ECO:0007669"/>
    <property type="project" value="UniProtKB-KW"/>
</dbReference>
<dbReference type="GO" id="GO:0051301">
    <property type="term" value="P:cell division"/>
    <property type="evidence" value="ECO:0007669"/>
    <property type="project" value="UniProtKB-UniRule"/>
</dbReference>
<dbReference type="InterPro" id="IPR020839">
    <property type="entry name" value="SCD"/>
</dbReference>
<dbReference type="GO" id="GO:0000775">
    <property type="term" value="C:chromosome, centromeric region"/>
    <property type="evidence" value="ECO:0007669"/>
    <property type="project" value="UniProtKB-SubCell"/>
</dbReference>
<dbReference type="InterPro" id="IPR039662">
    <property type="entry name" value="Cohesin_Scc3/SA"/>
</dbReference>
<evidence type="ECO:0000256" key="4">
    <source>
        <dbReference type="SAM" id="MobiDB-lite"/>
    </source>
</evidence>
<dbReference type="STRING" id="55544.A0A4D9EGM8"/>
<reference evidence="6 7" key="1">
    <citation type="submission" date="2019-04" db="EMBL/GenBank/DDBJ databases">
        <title>Draft genome of the big-headed turtle Platysternon megacephalum.</title>
        <authorList>
            <person name="Gong S."/>
        </authorList>
    </citation>
    <scope>NUCLEOTIDE SEQUENCE [LARGE SCALE GENOMIC DNA]</scope>
    <source>
        <strain evidence="6">DO16091913</strain>
        <tissue evidence="6">Muscle</tissue>
    </source>
</reference>
<dbReference type="PANTHER" id="PTHR11199">
    <property type="entry name" value="STROMAL ANTIGEN"/>
    <property type="match status" value="1"/>
</dbReference>
<keyword evidence="2" id="KW-0131">Cell cycle</keyword>
<dbReference type="GO" id="GO:0005634">
    <property type="term" value="C:nucleus"/>
    <property type="evidence" value="ECO:0007669"/>
    <property type="project" value="UniProtKB-SubCell"/>
</dbReference>
<evidence type="ECO:0000313" key="7">
    <source>
        <dbReference type="Proteomes" id="UP000297703"/>
    </source>
</evidence>
<keyword evidence="7" id="KW-1185">Reference proteome</keyword>
<feature type="compositionally biased region" description="Basic and acidic residues" evidence="4">
    <location>
        <begin position="1"/>
        <end position="25"/>
    </location>
</feature>
<dbReference type="PROSITE" id="PS51425">
    <property type="entry name" value="SCD"/>
    <property type="match status" value="1"/>
</dbReference>
<feature type="region of interest" description="Disordered" evidence="4">
    <location>
        <begin position="1"/>
        <end position="73"/>
    </location>
</feature>
<dbReference type="Pfam" id="PF21581">
    <property type="entry name" value="SCD"/>
    <property type="match status" value="1"/>
</dbReference>
<dbReference type="InterPro" id="IPR013721">
    <property type="entry name" value="STAG"/>
</dbReference>
<gene>
    <name evidence="6" type="ORF">DR999_PMT11885</name>
</gene>
<feature type="compositionally biased region" description="Polar residues" evidence="4">
    <location>
        <begin position="27"/>
        <end position="44"/>
    </location>
</feature>
<keyword evidence="6" id="KW-0238">DNA-binding</keyword>
<dbReference type="AlphaFoldDB" id="A0A4D9EGM8"/>
<dbReference type="GO" id="GO:0000785">
    <property type="term" value="C:chromatin"/>
    <property type="evidence" value="ECO:0007669"/>
    <property type="project" value="UniProtKB-UniRule"/>
</dbReference>
<dbReference type="GO" id="GO:0008278">
    <property type="term" value="C:cohesin complex"/>
    <property type="evidence" value="ECO:0007669"/>
    <property type="project" value="UniProtKB-UniRule"/>
</dbReference>
<protein>
    <recommendedName>
        <fullName evidence="2">Cohesin subunit SA</fullName>
    </recommendedName>
    <alternativeName>
        <fullName evidence="2">SCC3 homolog</fullName>
    </alternativeName>
    <alternativeName>
        <fullName evidence="2">Stromal antigen</fullName>
    </alternativeName>
</protein>
<evidence type="ECO:0000256" key="1">
    <source>
        <dbReference type="ARBA" id="ARBA00005486"/>
    </source>
</evidence>
<dbReference type="SUPFAM" id="SSF48371">
    <property type="entry name" value="ARM repeat"/>
    <property type="match status" value="1"/>
</dbReference>
<evidence type="ECO:0000259" key="5">
    <source>
        <dbReference type="PROSITE" id="PS51425"/>
    </source>
</evidence>
<reference evidence="6 7" key="2">
    <citation type="submission" date="2019-04" db="EMBL/GenBank/DDBJ databases">
        <title>The genome sequence of big-headed turtle.</title>
        <authorList>
            <person name="Gong S."/>
        </authorList>
    </citation>
    <scope>NUCLEOTIDE SEQUENCE [LARGE SCALE GENOMIC DNA]</scope>
    <source>
        <strain evidence="6">DO16091913</strain>
        <tissue evidence="6">Muscle</tissue>
    </source>
</reference>
<comment type="function">
    <text evidence="2">Component of cohesin complex, a complex required for the cohesion of sister chromatids after DNA replication. The cohesin complex apparently forms a large proteinaceous ring within which sister chromatids can be trapped. At anaphase, the complex is cleaved and dissociates from chromatin, allowing sister chromatids to segregate.</text>
</comment>
<dbReference type="GO" id="GO:0007059">
    <property type="term" value="P:chromosome segregation"/>
    <property type="evidence" value="ECO:0007669"/>
    <property type="project" value="UniProtKB-KW"/>
</dbReference>
<dbReference type="InterPro" id="IPR016024">
    <property type="entry name" value="ARM-type_fold"/>
</dbReference>
<proteinExistence type="inferred from homology"/>
<feature type="domain" description="SCD" evidence="5">
    <location>
        <begin position="315"/>
        <end position="400"/>
    </location>
</feature>
<sequence>MLRLEGEKNRRSGHLGRENAIHDETVPESTVQSGSCLRNGNLQTPRGKRKVQEQCARIRRNSSRSKRPSQPQNGEVVEAVTLFEVVSMGKRAMQSVVDDWVEAYIQDRDVALLDLINFYIQCSGCQGMVTAEMFQSLCNSDVMQKMTETFDEETGLQYKKFMAYPWILTVTWPVDMDNGDYPLIKPGPYWKKFKANFCEFTAVLIQQCQYSILYDSYLMDTVISLLTGLADSRVRAFRHTSTLAAVKLLTALVRVNLNLDVSKCNAQRLYQVEKNRISVKRTNQRLDQLERKRKEFEQKPLEIENMMNAIFKGTFLQRYRDVIPEIRAICIEEIGSWMKMYPDTFLNDSYLKYIGWMLYDKQPEVRLKCLLGLQGIYDRKELISKMDLFTSRFKDRIVSMTLDKDHEVAVQAMKLLMLMSQNCEDALSSEDCETLFQFVYTTHRPLAVAAGEFLYKRLLSYQGTEEEVPPKRRGKFEANTCYMRKLITFFLESELHKHVTYLVDSLWDWAGSLLKDWECMTTLLLEAAEEEALSDAQESALVEIILVTVREAAEGHPPVGRGAAKKILSAKEKKIQLEDCTKITEHFIVVLPQLLAKYSADAEKVANLLQIPQYYDLDVYSTGRLEKHVDALLRVVKGIVAEHSDMDVLEACSRMYYVLCNEELAIHRRADLARTQLIDELVDKLNELLDDSWHEGEGLCTDEEGVCRIYSTLRRIAAFHNAHNLTKWNLYGKTSKLLVFEMEYGSLPVQMILPALQCTYFALLWQLASVVERSSSKETLLALNRELRFFCQICACYLSHKDKDLSEKAFMILCDLLMIVSHQSSRDDEAVGVLQYLPSTSLQSKMLLFIQDHVFTEEKEEIKDLTEEEEREKESYKLNDLHRRRSLLAVYCKLIVFTVVEMSAAAEIYKHYMKTYNDFGDIIKETLSRTRHNNKIQSARTLILCLQQLFQKHTETHGSTNSMDSSFTNIKELARRFSLTFGWDQVKSRESVAMIHKEGIEFAFQGAAEVEGKCLPPNLNFLLIISEFSNKLLKPDKRLVYSYLQRYITEPASCRGDEWHPLVWYRNSLLANEDEENSVISSLREWSPTSRSKTSSFKRKLSNGSLPETSHTETTNKTPDFLCTPELTAAAGKSRKKLKSRDTSLQECLPFFCPVGLSRRHSEDVIKAEDFSADGGAEDGAEDVGEDVDVVGADQVCDRVYQPCTWPTGADQSVETTHPHSCYTGSRWRGQIKEGSTGQSGLAEEKEGHVLLAAAEELLTHQAVGTVDSDYAADD</sequence>
<dbReference type="PANTHER" id="PTHR11199:SF2">
    <property type="entry name" value="COHESIN SUBUNIT SA"/>
    <property type="match status" value="1"/>
</dbReference>
<feature type="coiled-coil region" evidence="3">
    <location>
        <begin position="272"/>
        <end position="299"/>
    </location>
</feature>
<keyword evidence="2" id="KW-0159">Chromosome partition</keyword>
<keyword evidence="2" id="KW-0158">Chromosome</keyword>